<dbReference type="InterPro" id="IPR013761">
    <property type="entry name" value="SAM/pointed_sf"/>
</dbReference>
<dbReference type="Gene3D" id="1.10.150.50">
    <property type="entry name" value="Transcription Factor, Ets-1"/>
    <property type="match status" value="1"/>
</dbReference>
<dbReference type="EnsemblMetazoa" id="XM_021056629.2">
    <property type="protein sequence ID" value="XP_020912288.1"/>
    <property type="gene ID" value="LOC110250032"/>
</dbReference>
<dbReference type="RefSeq" id="XP_020912289.1">
    <property type="nucleotide sequence ID" value="XM_021056630.2"/>
</dbReference>
<feature type="region of interest" description="Disordered" evidence="6">
    <location>
        <begin position="280"/>
        <end position="315"/>
    </location>
</feature>
<dbReference type="SMART" id="SM00561">
    <property type="entry name" value="MBT"/>
    <property type="match status" value="2"/>
</dbReference>
<dbReference type="GO" id="GO:0005634">
    <property type="term" value="C:nucleus"/>
    <property type="evidence" value="ECO:0007669"/>
    <property type="project" value="UniProtKB-SubCell"/>
</dbReference>
<dbReference type="InterPro" id="IPR004092">
    <property type="entry name" value="Mbt"/>
</dbReference>
<evidence type="ECO:0000256" key="6">
    <source>
        <dbReference type="SAM" id="MobiDB-lite"/>
    </source>
</evidence>
<evidence type="ECO:0000256" key="5">
    <source>
        <dbReference type="PROSITE-ProRule" id="PRU00459"/>
    </source>
</evidence>
<accession>A0A913Y0U2</accession>
<feature type="compositionally biased region" description="Low complexity" evidence="6">
    <location>
        <begin position="568"/>
        <end position="580"/>
    </location>
</feature>
<evidence type="ECO:0000259" key="7">
    <source>
        <dbReference type="PROSITE" id="PS50105"/>
    </source>
</evidence>
<feature type="compositionally biased region" description="Polar residues" evidence="6">
    <location>
        <begin position="1"/>
        <end position="18"/>
    </location>
</feature>
<dbReference type="SUPFAM" id="SSF63748">
    <property type="entry name" value="Tudor/PWWP/MBT"/>
    <property type="match status" value="2"/>
</dbReference>
<dbReference type="InterPro" id="IPR050548">
    <property type="entry name" value="PcG_chromatin_remod_factors"/>
</dbReference>
<dbReference type="GeneID" id="110250032"/>
<dbReference type="PANTHER" id="PTHR12247:SF132">
    <property type="entry name" value="POLYCOMB PROTEIN SCM"/>
    <property type="match status" value="1"/>
</dbReference>
<dbReference type="RefSeq" id="XP_020912288.1">
    <property type="nucleotide sequence ID" value="XM_021056629.2"/>
</dbReference>
<evidence type="ECO:0000313" key="8">
    <source>
        <dbReference type="EnsemblMetazoa" id="XP_020912289.1"/>
    </source>
</evidence>
<feature type="region of interest" description="Disordered" evidence="6">
    <location>
        <begin position="715"/>
        <end position="746"/>
    </location>
</feature>
<dbReference type="Pfam" id="PF00536">
    <property type="entry name" value="SAM_1"/>
    <property type="match status" value="1"/>
</dbReference>
<keyword evidence="9" id="KW-1185">Reference proteome</keyword>
<keyword evidence="3" id="KW-0677">Repeat</keyword>
<dbReference type="OrthoDB" id="5912862at2759"/>
<dbReference type="PANTHER" id="PTHR12247">
    <property type="entry name" value="POLYCOMB GROUP PROTEIN"/>
    <property type="match status" value="1"/>
</dbReference>
<dbReference type="InterPro" id="IPR038348">
    <property type="entry name" value="SLED_sf"/>
</dbReference>
<dbReference type="SUPFAM" id="SSF47769">
    <property type="entry name" value="SAM/Pointed domain"/>
    <property type="match status" value="1"/>
</dbReference>
<evidence type="ECO:0000256" key="2">
    <source>
        <dbReference type="ARBA" id="ARBA00022491"/>
    </source>
</evidence>
<dbReference type="Proteomes" id="UP000887567">
    <property type="component" value="Unplaced"/>
</dbReference>
<feature type="region of interest" description="Disordered" evidence="6">
    <location>
        <begin position="535"/>
        <end position="580"/>
    </location>
</feature>
<dbReference type="InterPro" id="IPR021987">
    <property type="entry name" value="SLED"/>
</dbReference>
<sequence length="822" mass="90260">MSEQPQSTDNTTEQPNTKNGEESFNEEIKNYAKTAMNELLGMFGYDDEITSESVNNLEIKVPSTEPAATNPVINTVPSVTAVTTSNTVTPSLPLNIPEDTSDDTPVIVKVEGNTTVNDIIRQQQNADSKISNETTPVQVTSTSTTAAVTIPNTTQSTPVNITMTTQSQTGQPTLGSKTITGYTKPTAALSSPVNTPAVASSNTASTSLSMFLKSTVQSQAVRSCTWCKKNTVLKNFTFRDGTRILECRNICSQDCFEMAALSIDLNNDNIKSIQWRIRQLRGRKPSPAKQNDKPSQVKKSESTVPVVSSRPARKAKPVGSQVARPLFNWEGYLKECRAKGAASSYFKQSSTPPYNGFRPGMKLEVADPRVIESTCLATVVGSIGPRIRFSFDGTDKTNDIWHMVDSADIHPVGWSEANNCQLQAPLGFTRDPGTYQKFVATTLTTVSPEMIAPPRLFKKDPAAPSKNLFKTGMKLEAVDPKNQALVCVATVGDVDGDKIRIDFDGYLGSDYWCGYDSRNIFPVGWCILNGHPLQPPGKKKRPIAPPSNRTKKDEEPPTKKHRTQTNVTSPTRKTSSSSSSTQAFIPASELYKSQPTVSLYVNHGCLTGRYLNKSKVAKLKQKWFGKCSEIIQPLIQGLVNCAHDQKTVFGFLKPGTGKTKITARGEGFETLSCSLQNIDRVKIFWRVLEKFLENLQCCENLISSNKVQSSCKKCRGKSGFSSSSKQAVETNKHRNSDNDVSSNQVCSTSPVKTWSVDEVIKYIESTELADHVTLFRVHEIDGRALLLLNRDMIMSYMGLKLGPAIKLLSIVDDLKPEEIVVD</sequence>
<keyword evidence="4" id="KW-0539">Nucleus</keyword>
<comment type="subcellular location">
    <subcellularLocation>
        <location evidence="1">Nucleus</location>
    </subcellularLocation>
</comment>
<dbReference type="GO" id="GO:0045892">
    <property type="term" value="P:negative regulation of DNA-templated transcription"/>
    <property type="evidence" value="ECO:0007669"/>
    <property type="project" value="TreeGrafter"/>
</dbReference>
<evidence type="ECO:0000256" key="1">
    <source>
        <dbReference type="ARBA" id="ARBA00004123"/>
    </source>
</evidence>
<dbReference type="GO" id="GO:0042393">
    <property type="term" value="F:histone binding"/>
    <property type="evidence" value="ECO:0007669"/>
    <property type="project" value="TreeGrafter"/>
</dbReference>
<dbReference type="GO" id="GO:0003682">
    <property type="term" value="F:chromatin binding"/>
    <property type="evidence" value="ECO:0007669"/>
    <property type="project" value="TreeGrafter"/>
</dbReference>
<dbReference type="Pfam" id="PF12140">
    <property type="entry name" value="SLED"/>
    <property type="match status" value="1"/>
</dbReference>
<protein>
    <recommendedName>
        <fullName evidence="7">SAM domain-containing protein</fullName>
    </recommendedName>
</protein>
<keyword evidence="2" id="KW-0678">Repressor</keyword>
<feature type="compositionally biased region" description="Polar residues" evidence="6">
    <location>
        <begin position="719"/>
        <end position="729"/>
    </location>
</feature>
<feature type="repeat" description="MBT" evidence="5">
    <location>
        <begin position="327"/>
        <end position="425"/>
    </location>
</feature>
<evidence type="ECO:0000313" key="9">
    <source>
        <dbReference type="Proteomes" id="UP000887567"/>
    </source>
</evidence>
<dbReference type="AlphaFoldDB" id="A0A913Y0U2"/>
<dbReference type="PROSITE" id="PS50105">
    <property type="entry name" value="SAM_DOMAIN"/>
    <property type="match status" value="1"/>
</dbReference>
<reference evidence="8" key="1">
    <citation type="submission" date="2022-11" db="UniProtKB">
        <authorList>
            <consortium name="EnsemblMetazoa"/>
        </authorList>
    </citation>
    <scope>IDENTIFICATION</scope>
</reference>
<evidence type="ECO:0000256" key="4">
    <source>
        <dbReference type="ARBA" id="ARBA00023242"/>
    </source>
</evidence>
<dbReference type="EnsemblMetazoa" id="XM_021056630.2">
    <property type="protein sequence ID" value="XP_020912289.1"/>
    <property type="gene ID" value="LOC110250032"/>
</dbReference>
<feature type="region of interest" description="Disordered" evidence="6">
    <location>
        <begin position="1"/>
        <end position="23"/>
    </location>
</feature>
<evidence type="ECO:0000256" key="3">
    <source>
        <dbReference type="ARBA" id="ARBA00022737"/>
    </source>
</evidence>
<dbReference type="Gene3D" id="3.90.1150.190">
    <property type="entry name" value="SLED domain"/>
    <property type="match status" value="1"/>
</dbReference>
<feature type="repeat" description="MBT" evidence="5">
    <location>
        <begin position="433"/>
        <end position="536"/>
    </location>
</feature>
<dbReference type="KEGG" id="epa:110250032"/>
<name>A0A913Y0U2_EXADI</name>
<dbReference type="PROSITE" id="PS51079">
    <property type="entry name" value="MBT"/>
    <property type="match status" value="2"/>
</dbReference>
<proteinExistence type="predicted"/>
<dbReference type="Gene3D" id="2.30.30.140">
    <property type="match status" value="2"/>
</dbReference>
<feature type="domain" description="SAM" evidence="7">
    <location>
        <begin position="754"/>
        <end position="817"/>
    </location>
</feature>
<dbReference type="InterPro" id="IPR001660">
    <property type="entry name" value="SAM"/>
</dbReference>
<dbReference type="SMART" id="SM00454">
    <property type="entry name" value="SAM"/>
    <property type="match status" value="1"/>
</dbReference>
<dbReference type="Pfam" id="PF02820">
    <property type="entry name" value="MBT"/>
    <property type="match status" value="2"/>
</dbReference>
<organism evidence="8 9">
    <name type="scientific">Exaiptasia diaphana</name>
    <name type="common">Tropical sea anemone</name>
    <name type="synonym">Aiptasia pulchella</name>
    <dbReference type="NCBI Taxonomy" id="2652724"/>
    <lineage>
        <taxon>Eukaryota</taxon>
        <taxon>Metazoa</taxon>
        <taxon>Cnidaria</taxon>
        <taxon>Anthozoa</taxon>
        <taxon>Hexacorallia</taxon>
        <taxon>Actiniaria</taxon>
        <taxon>Aiptasiidae</taxon>
        <taxon>Exaiptasia</taxon>
    </lineage>
</organism>